<comment type="cofactor">
    <cofactor evidence="1">
        <name>adenosylcob(III)alamin</name>
        <dbReference type="ChEBI" id="CHEBI:18408"/>
    </cofactor>
</comment>
<evidence type="ECO:0000259" key="12">
    <source>
        <dbReference type="SMART" id="SM00306"/>
    </source>
</evidence>
<dbReference type="SMART" id="SM00306">
    <property type="entry name" value="HintN"/>
    <property type="match status" value="1"/>
</dbReference>
<dbReference type="InterPro" id="IPR000788">
    <property type="entry name" value="RNR_lg_C"/>
</dbReference>
<dbReference type="CDD" id="cd00081">
    <property type="entry name" value="Hint"/>
    <property type="match status" value="1"/>
</dbReference>
<dbReference type="Proteomes" id="UP000256864">
    <property type="component" value="Unassembled WGS sequence"/>
</dbReference>
<comment type="caution">
    <text evidence="13">The sequence shown here is derived from an EMBL/GenBank/DDBJ whole genome shotgun (WGS) entry which is preliminary data.</text>
</comment>
<evidence type="ECO:0000256" key="4">
    <source>
        <dbReference type="ARBA" id="ARBA00022628"/>
    </source>
</evidence>
<dbReference type="GO" id="GO:0009263">
    <property type="term" value="P:deoxyribonucleotide biosynthetic process"/>
    <property type="evidence" value="ECO:0007669"/>
    <property type="project" value="UniProtKB-KW"/>
</dbReference>
<dbReference type="SUPFAM" id="SSF51998">
    <property type="entry name" value="PFL-like glycyl radical enzymes"/>
    <property type="match status" value="1"/>
</dbReference>
<dbReference type="Gene3D" id="2.170.16.10">
    <property type="entry name" value="Hedgehog/Intein (Hint) domain"/>
    <property type="match status" value="1"/>
</dbReference>
<dbReference type="PANTHER" id="PTHR43371">
    <property type="entry name" value="VITAMIN B12-DEPENDENT RIBONUCLEOTIDE REDUCTASE"/>
    <property type="match status" value="1"/>
</dbReference>
<organism evidence="13 14">
    <name type="scientific">Methanothermobacter defluvii</name>
    <dbReference type="NCBI Taxonomy" id="49339"/>
    <lineage>
        <taxon>Archaea</taxon>
        <taxon>Methanobacteriati</taxon>
        <taxon>Methanobacteriota</taxon>
        <taxon>Methanomada group</taxon>
        <taxon>Methanobacteria</taxon>
        <taxon>Methanobacteriales</taxon>
        <taxon>Methanobacteriaceae</taxon>
        <taxon>Methanothermobacter</taxon>
    </lineage>
</organism>
<dbReference type="InterPro" id="IPR003586">
    <property type="entry name" value="Hint_dom_C"/>
</dbReference>
<dbReference type="GO" id="GO:0016539">
    <property type="term" value="P:intein-mediated protein splicing"/>
    <property type="evidence" value="ECO:0007669"/>
    <property type="project" value="InterPro"/>
</dbReference>
<evidence type="ECO:0000256" key="10">
    <source>
        <dbReference type="RuleBase" id="RU003410"/>
    </source>
</evidence>
<comment type="catalytic activity">
    <reaction evidence="9 10">
        <text>a 2'-deoxyribonucleoside 5'-diphosphate + [thioredoxin]-disulfide + H2O = a ribonucleoside 5'-diphosphate + [thioredoxin]-dithiol</text>
        <dbReference type="Rhea" id="RHEA:23252"/>
        <dbReference type="Rhea" id="RHEA-COMP:10698"/>
        <dbReference type="Rhea" id="RHEA-COMP:10700"/>
        <dbReference type="ChEBI" id="CHEBI:15377"/>
        <dbReference type="ChEBI" id="CHEBI:29950"/>
        <dbReference type="ChEBI" id="CHEBI:50058"/>
        <dbReference type="ChEBI" id="CHEBI:57930"/>
        <dbReference type="ChEBI" id="CHEBI:73316"/>
        <dbReference type="EC" id="1.17.4.1"/>
    </reaction>
</comment>
<dbReference type="PANTHER" id="PTHR43371:SF1">
    <property type="entry name" value="RIBONUCLEOSIDE-DIPHOSPHATE REDUCTASE"/>
    <property type="match status" value="1"/>
</dbReference>
<comment type="function">
    <text evidence="10">Provides the precursors necessary for DNA synthesis. Catalyzes the biosynthesis of deoxyribonucleotides from the corresponding ribonucleotides.</text>
</comment>
<dbReference type="InterPro" id="IPR030934">
    <property type="entry name" value="Intein_C"/>
</dbReference>
<sequence>MISLSTTALKVLEERYLLRGEGGEVVETPEEMFRRVARAVASADEAYGDDPAVAEEAFYSVMGNLEFLPNSPTLMNAGTPINQLSACFVLPVEDSIDSIFSSLRDMAIIHKSGGGVGFSFSRLRPRGDIVASTMGVASGPVSFMRIFDVAVDVIKQGGRRRGANMGVLHVSHPDIFSFIDAKSREGPLRNFNLSVAVPDEFMDDRPVDLINPRNGEVVDSVESRVILKRIVEAAWRSGDPGILFEDRINRYNPTPQLGRIEATNPCVSGDTIVMTSGGPRTVAELEGKPFTALIRGSGYPCPSGFFRTCERDVYDLRTREGHCLRLTHDHRVLVMDGGLEWRAAGELERGDRLVMDDAAGEFPALATFRGLRGAGRQDVYDATVYGASAFTANGFIVHNCGEQPLLPHESCNLGSVNLSLMVGPSGINWEKLRRTIHVAVHFLDNVIDVNSYPLRPVEEMTLRTRKIGLGVMGFADMLIKLGIPYNSVAALEVAGRVMSFISSEARRASMELARERGSFPEFKGSIWDIQGFECMRNATLTTIAPTGSLSIIAGTSSGIEPLFAVSFTRNILGRSFHELHPLFKTMAGRLDKRSLEAIESRGSLRGVPGVPARIRRLFVTAHEIDPVFHVKMQAAFQRYVDNAVSKTVNLPADSSPADVERVFRAAHELGCKGVTVYRYGSKVDEVLRFPEYAGSCRDMTCPN</sequence>
<dbReference type="EMBL" id="QREL01000001">
    <property type="protein sequence ID" value="REE28704.1"/>
    <property type="molecule type" value="Genomic_DNA"/>
</dbReference>
<evidence type="ECO:0000313" key="13">
    <source>
        <dbReference type="EMBL" id="REE28704.1"/>
    </source>
</evidence>
<keyword evidence="4" id="KW-0846">Cobalamin</keyword>
<keyword evidence="14" id="KW-1185">Reference proteome</keyword>
<dbReference type="CDD" id="cd02888">
    <property type="entry name" value="RNR_II_dimer"/>
    <property type="match status" value="1"/>
</dbReference>
<feature type="domain" description="Hint" evidence="11">
    <location>
        <begin position="359"/>
        <end position="405"/>
    </location>
</feature>
<evidence type="ECO:0000313" key="14">
    <source>
        <dbReference type="Proteomes" id="UP000256864"/>
    </source>
</evidence>
<reference evidence="13 14" key="1">
    <citation type="submission" date="2018-07" db="EMBL/GenBank/DDBJ databases">
        <title>Genomic Encyclopedia of Type Strains, Phase IV (KMG-IV): sequencing the most valuable type-strain genomes for metagenomic binning, comparative biology and taxonomic classification.</title>
        <authorList>
            <person name="Goeker M."/>
        </authorList>
    </citation>
    <scope>NUCLEOTIDE SEQUENCE [LARGE SCALE GENOMIC DNA]</scope>
    <source>
        <strain evidence="13 14">DSM 7466</strain>
    </source>
</reference>
<evidence type="ECO:0000256" key="6">
    <source>
        <dbReference type="ARBA" id="ARBA00023002"/>
    </source>
</evidence>
<dbReference type="PROSITE" id="PS50817">
    <property type="entry name" value="INTEIN_N_TER"/>
    <property type="match status" value="1"/>
</dbReference>
<dbReference type="InterPro" id="IPR050862">
    <property type="entry name" value="RdRp_reductase_class-2"/>
</dbReference>
<evidence type="ECO:0000259" key="11">
    <source>
        <dbReference type="SMART" id="SM00305"/>
    </source>
</evidence>
<dbReference type="InterPro" id="IPR036844">
    <property type="entry name" value="Hint_dom_sf"/>
</dbReference>
<evidence type="ECO:0000256" key="5">
    <source>
        <dbReference type="ARBA" id="ARBA00022741"/>
    </source>
</evidence>
<evidence type="ECO:0000256" key="9">
    <source>
        <dbReference type="ARBA" id="ARBA00047754"/>
    </source>
</evidence>
<dbReference type="InterPro" id="IPR013344">
    <property type="entry name" value="RNR_NrdJ/NrdZ"/>
</dbReference>
<dbReference type="InterPro" id="IPR006141">
    <property type="entry name" value="Intein_N"/>
</dbReference>
<evidence type="ECO:0000256" key="1">
    <source>
        <dbReference type="ARBA" id="ARBA00001922"/>
    </source>
</evidence>
<keyword evidence="8" id="KW-0170">Cobalt</keyword>
<feature type="domain" description="Hint" evidence="12">
    <location>
        <begin position="264"/>
        <end position="357"/>
    </location>
</feature>
<accession>A0A371NE19</accession>
<keyword evidence="10" id="KW-0215">Deoxyribonucleotide synthesis</keyword>
<dbReference type="InterPro" id="IPR008926">
    <property type="entry name" value="RNR_R1-su_N"/>
</dbReference>
<dbReference type="NCBIfam" id="TIGR01443">
    <property type="entry name" value="intein_Cterm"/>
    <property type="match status" value="1"/>
</dbReference>
<dbReference type="AlphaFoldDB" id="A0A371NE19"/>
<keyword evidence="6 10" id="KW-0560">Oxidoreductase</keyword>
<name>A0A371NE19_9EURY</name>
<dbReference type="PRINTS" id="PR01183">
    <property type="entry name" value="RIBORDTASEM1"/>
</dbReference>
<dbReference type="GO" id="GO:0031419">
    <property type="term" value="F:cobalamin binding"/>
    <property type="evidence" value="ECO:0007669"/>
    <property type="project" value="UniProtKB-KW"/>
</dbReference>
<evidence type="ECO:0000256" key="7">
    <source>
        <dbReference type="ARBA" id="ARBA00023157"/>
    </source>
</evidence>
<evidence type="ECO:0000256" key="2">
    <source>
        <dbReference type="ARBA" id="ARBA00007405"/>
    </source>
</evidence>
<dbReference type="Gene3D" id="3.20.70.20">
    <property type="match status" value="2"/>
</dbReference>
<proteinExistence type="inferred from homology"/>
<dbReference type="GO" id="GO:0005524">
    <property type="term" value="F:ATP binding"/>
    <property type="evidence" value="ECO:0007669"/>
    <property type="project" value="InterPro"/>
</dbReference>
<dbReference type="SUPFAM" id="SSF48168">
    <property type="entry name" value="R1 subunit of ribonucleotide reductase, N-terminal domain"/>
    <property type="match status" value="1"/>
</dbReference>
<dbReference type="EC" id="1.17.4.1" evidence="3 10"/>
<evidence type="ECO:0000256" key="3">
    <source>
        <dbReference type="ARBA" id="ARBA00012274"/>
    </source>
</evidence>
<dbReference type="PROSITE" id="PS50818">
    <property type="entry name" value="INTEIN_C_TER"/>
    <property type="match status" value="1"/>
</dbReference>
<dbReference type="SMART" id="SM00305">
    <property type="entry name" value="HintC"/>
    <property type="match status" value="1"/>
</dbReference>
<dbReference type="InterPro" id="IPR003587">
    <property type="entry name" value="Hint_dom_N"/>
</dbReference>
<keyword evidence="5" id="KW-0547">Nucleotide-binding</keyword>
<dbReference type="UniPathway" id="UPA00326"/>
<evidence type="ECO:0000256" key="8">
    <source>
        <dbReference type="ARBA" id="ARBA00023285"/>
    </source>
</evidence>
<dbReference type="SUPFAM" id="SSF51294">
    <property type="entry name" value="Hedgehog/intein (Hint) domain"/>
    <property type="match status" value="1"/>
</dbReference>
<comment type="similarity">
    <text evidence="10">Belongs to the ribonucleoside diphosphate reductase large chain family.</text>
</comment>
<dbReference type="RefSeq" id="WP_115892229.1">
    <property type="nucleotide sequence ID" value="NZ_QREL01000001.1"/>
</dbReference>
<comment type="similarity">
    <text evidence="2">Belongs to the ribonucleoside diphosphate reductase class-2 family.</text>
</comment>
<dbReference type="Pfam" id="PF00317">
    <property type="entry name" value="Ribonuc_red_lgN"/>
    <property type="match status" value="1"/>
</dbReference>
<protein>
    <recommendedName>
        <fullName evidence="3 10">Ribonucleoside-diphosphate reductase</fullName>
        <ecNumber evidence="3 10">1.17.4.1</ecNumber>
    </recommendedName>
</protein>
<dbReference type="InterPro" id="IPR013509">
    <property type="entry name" value="RNR_lsu_N"/>
</dbReference>
<gene>
    <name evidence="13" type="ORF">C7452_0724</name>
</gene>
<dbReference type="Pfam" id="PF02867">
    <property type="entry name" value="Ribonuc_red_lgC"/>
    <property type="match status" value="2"/>
</dbReference>
<dbReference type="GO" id="GO:0004748">
    <property type="term" value="F:ribonucleoside-diphosphate reductase activity, thioredoxin disulfide as acceptor"/>
    <property type="evidence" value="ECO:0007669"/>
    <property type="project" value="UniProtKB-EC"/>
</dbReference>
<keyword evidence="7" id="KW-1015">Disulfide bond</keyword>